<protein>
    <submittedName>
        <fullName evidence="3">S-layer homology domain-containing protein</fullName>
    </submittedName>
</protein>
<evidence type="ECO:0000313" key="4">
    <source>
        <dbReference type="Proteomes" id="UP001476950"/>
    </source>
</evidence>
<feature type="region of interest" description="Disordered" evidence="1">
    <location>
        <begin position="355"/>
        <end position="375"/>
    </location>
</feature>
<comment type="caution">
    <text evidence="3">The sequence shown here is derived from an EMBL/GenBank/DDBJ whole genome shotgun (WGS) entry which is preliminary data.</text>
</comment>
<feature type="region of interest" description="Disordered" evidence="1">
    <location>
        <begin position="90"/>
        <end position="112"/>
    </location>
</feature>
<proteinExistence type="predicted"/>
<dbReference type="InterPro" id="IPR049712">
    <property type="entry name" value="Poly_export"/>
</dbReference>
<dbReference type="PANTHER" id="PTHR33619">
    <property type="entry name" value="POLYSACCHARIDE EXPORT PROTEIN GFCE-RELATED"/>
    <property type="match status" value="1"/>
</dbReference>
<dbReference type="PROSITE" id="PS51257">
    <property type="entry name" value="PROKAR_LIPOPROTEIN"/>
    <property type="match status" value="1"/>
</dbReference>
<evidence type="ECO:0000313" key="3">
    <source>
        <dbReference type="EMBL" id="MEP1061610.1"/>
    </source>
</evidence>
<evidence type="ECO:0000259" key="2">
    <source>
        <dbReference type="PROSITE" id="PS51272"/>
    </source>
</evidence>
<dbReference type="EMBL" id="JAMPLM010000039">
    <property type="protein sequence ID" value="MEP1061610.1"/>
    <property type="molecule type" value="Genomic_DNA"/>
</dbReference>
<feature type="domain" description="SLH" evidence="2">
    <location>
        <begin position="158"/>
        <end position="221"/>
    </location>
</feature>
<sequence>MPKVLIYSTLTTLACYQGYVTFFTNADKPDDESASKAAKDGAKSEQPNTNIPDTIAAPETITADGLKLRLNVPATSPRQLAANRSAAARGGLPTVNVPPKMRSLPTRSAARPVVDSTAMQNVPEMALPETIATEQSKPDAIDQSRPNAGVTQSLPFTSVNTLLSDVQGHWAESYIESLAAKGIVRGFRDGSFRPNERVTARQFDLMAQKAFTASPVSYGDLQQLHSDRLPTRADAAALIYQTLAKETSAPLTMAVQVKGAVPRPGIYAIANGSRIDAPSDAGLPTVSRAIQRAGGALDGADLRQVEIHRIDESSARQVINVDVQQLLQSGDRSRDIVLQQGDKLVIPTAATAASNQAPSLLAPPERSARIMESTK</sequence>
<accession>A0ABV0KQW6</accession>
<evidence type="ECO:0000256" key="1">
    <source>
        <dbReference type="SAM" id="MobiDB-lite"/>
    </source>
</evidence>
<reference evidence="3 4" key="1">
    <citation type="submission" date="2022-04" db="EMBL/GenBank/DDBJ databases">
        <title>Positive selection, recombination, and allopatry shape intraspecific diversity of widespread and dominant cyanobacteria.</title>
        <authorList>
            <person name="Wei J."/>
            <person name="Shu W."/>
            <person name="Hu C."/>
        </authorList>
    </citation>
    <scope>NUCLEOTIDE SEQUENCE [LARGE SCALE GENOMIC DNA]</scope>
    <source>
        <strain evidence="3 4">AS-A4</strain>
    </source>
</reference>
<dbReference type="PANTHER" id="PTHR33619:SF3">
    <property type="entry name" value="POLYSACCHARIDE EXPORT PROTEIN GFCE-RELATED"/>
    <property type="match status" value="1"/>
</dbReference>
<feature type="region of interest" description="Disordered" evidence="1">
    <location>
        <begin position="27"/>
        <end position="57"/>
    </location>
</feature>
<dbReference type="InterPro" id="IPR001119">
    <property type="entry name" value="SLH_dom"/>
</dbReference>
<keyword evidence="4" id="KW-1185">Reference proteome</keyword>
<feature type="compositionally biased region" description="Basic and acidic residues" evidence="1">
    <location>
        <begin position="27"/>
        <end position="43"/>
    </location>
</feature>
<dbReference type="Proteomes" id="UP001476950">
    <property type="component" value="Unassembled WGS sequence"/>
</dbReference>
<dbReference type="PROSITE" id="PS51272">
    <property type="entry name" value="SLH"/>
    <property type="match status" value="1"/>
</dbReference>
<gene>
    <name evidence="3" type="ORF">NDI38_24735</name>
</gene>
<feature type="compositionally biased region" description="Basic and acidic residues" evidence="1">
    <location>
        <begin position="366"/>
        <end position="375"/>
    </location>
</feature>
<dbReference type="Gene3D" id="3.10.560.10">
    <property type="entry name" value="Outer membrane lipoprotein wza domain like"/>
    <property type="match status" value="1"/>
</dbReference>
<dbReference type="Pfam" id="PF00395">
    <property type="entry name" value="SLH"/>
    <property type="match status" value="1"/>
</dbReference>
<organism evidence="3 4">
    <name type="scientific">Stenomitos frigidus AS-A4</name>
    <dbReference type="NCBI Taxonomy" id="2933935"/>
    <lineage>
        <taxon>Bacteria</taxon>
        <taxon>Bacillati</taxon>
        <taxon>Cyanobacteriota</taxon>
        <taxon>Cyanophyceae</taxon>
        <taxon>Leptolyngbyales</taxon>
        <taxon>Leptolyngbyaceae</taxon>
        <taxon>Stenomitos</taxon>
    </lineage>
</organism>
<name>A0ABV0KQW6_9CYAN</name>